<keyword evidence="1" id="KW-0812">Transmembrane</keyword>
<dbReference type="Proteomes" id="UP001499959">
    <property type="component" value="Unassembled WGS sequence"/>
</dbReference>
<feature type="transmembrane region" description="Helical" evidence="1">
    <location>
        <begin position="41"/>
        <end position="58"/>
    </location>
</feature>
<comment type="caution">
    <text evidence="2">The sequence shown here is derived from an EMBL/GenBank/DDBJ whole genome shotgun (WGS) entry which is preliminary data.</text>
</comment>
<sequence>MNARTDTRFERSAFQTTLQNSVGQLVERAVAAPAGAERSRLLRWLLAAAAVFVAWRMWRGFKSLFWTAFGLGMAFWWTGLWHRLF</sequence>
<dbReference type="RefSeq" id="WP_345301735.1">
    <property type="nucleotide sequence ID" value="NZ_BAABJE010000001.1"/>
</dbReference>
<gene>
    <name evidence="2" type="ORF">GCM10023307_05580</name>
</gene>
<keyword evidence="3" id="KW-1185">Reference proteome</keyword>
<evidence type="ECO:0000256" key="1">
    <source>
        <dbReference type="SAM" id="Phobius"/>
    </source>
</evidence>
<evidence type="ECO:0000313" key="3">
    <source>
        <dbReference type="Proteomes" id="UP001499959"/>
    </source>
</evidence>
<protein>
    <submittedName>
        <fullName evidence="2">Uncharacterized protein</fullName>
    </submittedName>
</protein>
<organism evidence="2 3">
    <name type="scientific">Lysobacter hankyongensis</name>
    <dbReference type="NCBI Taxonomy" id="1176535"/>
    <lineage>
        <taxon>Bacteria</taxon>
        <taxon>Pseudomonadati</taxon>
        <taxon>Pseudomonadota</taxon>
        <taxon>Gammaproteobacteria</taxon>
        <taxon>Lysobacterales</taxon>
        <taxon>Lysobacteraceae</taxon>
        <taxon>Lysobacter</taxon>
    </lineage>
</organism>
<name>A0ABP9APS9_9GAMM</name>
<feature type="transmembrane region" description="Helical" evidence="1">
    <location>
        <begin position="64"/>
        <end position="81"/>
    </location>
</feature>
<dbReference type="EMBL" id="BAABJE010000001">
    <property type="protein sequence ID" value="GAA4783771.1"/>
    <property type="molecule type" value="Genomic_DNA"/>
</dbReference>
<proteinExistence type="predicted"/>
<keyword evidence="1" id="KW-0472">Membrane</keyword>
<evidence type="ECO:0000313" key="2">
    <source>
        <dbReference type="EMBL" id="GAA4783771.1"/>
    </source>
</evidence>
<keyword evidence="1" id="KW-1133">Transmembrane helix</keyword>
<reference evidence="3" key="1">
    <citation type="journal article" date="2019" name="Int. J. Syst. Evol. Microbiol.">
        <title>The Global Catalogue of Microorganisms (GCM) 10K type strain sequencing project: providing services to taxonomists for standard genome sequencing and annotation.</title>
        <authorList>
            <consortium name="The Broad Institute Genomics Platform"/>
            <consortium name="The Broad Institute Genome Sequencing Center for Infectious Disease"/>
            <person name="Wu L."/>
            <person name="Ma J."/>
        </authorList>
    </citation>
    <scope>NUCLEOTIDE SEQUENCE [LARGE SCALE GENOMIC DNA]</scope>
    <source>
        <strain evidence="3">JCM 18204</strain>
    </source>
</reference>
<accession>A0ABP9APS9</accession>